<evidence type="ECO:0000313" key="7">
    <source>
        <dbReference type="EMBL" id="SMP07828.1"/>
    </source>
</evidence>
<feature type="active site" description="Nucleophile" evidence="4">
    <location>
        <position position="52"/>
    </location>
</feature>
<proteinExistence type="inferred from homology"/>
<dbReference type="InterPro" id="IPR020095">
    <property type="entry name" value="PsdUridine_synth_TruA_C"/>
</dbReference>
<accession>A0ABY1NEQ0</accession>
<dbReference type="InterPro" id="IPR020094">
    <property type="entry name" value="TruA/RsuA/RluB/E/F_N"/>
</dbReference>
<dbReference type="CDD" id="cd02570">
    <property type="entry name" value="PseudoU_synth_EcTruA"/>
    <property type="match status" value="1"/>
</dbReference>
<reference evidence="7 8" key="1">
    <citation type="submission" date="2017-05" db="EMBL/GenBank/DDBJ databases">
        <authorList>
            <person name="Varghese N."/>
            <person name="Submissions S."/>
        </authorList>
    </citation>
    <scope>NUCLEOTIDE SEQUENCE [LARGE SCALE GENOMIC DNA]</scope>
    <source>
        <strain evidence="7 8">DSM 15522</strain>
    </source>
</reference>
<dbReference type="Proteomes" id="UP001157911">
    <property type="component" value="Unassembled WGS sequence"/>
</dbReference>
<evidence type="ECO:0000256" key="5">
    <source>
        <dbReference type="RuleBase" id="RU003792"/>
    </source>
</evidence>
<dbReference type="InterPro" id="IPR001406">
    <property type="entry name" value="PsdUridine_synth_TruA"/>
</dbReference>
<dbReference type="PIRSF" id="PIRSF001430">
    <property type="entry name" value="tRNA_psdUrid_synth"/>
    <property type="match status" value="1"/>
</dbReference>
<organism evidence="7 8">
    <name type="scientific">Desulfurobacterium pacificum</name>
    <dbReference type="NCBI Taxonomy" id="240166"/>
    <lineage>
        <taxon>Bacteria</taxon>
        <taxon>Pseudomonadati</taxon>
        <taxon>Aquificota</taxon>
        <taxon>Aquificia</taxon>
        <taxon>Desulfurobacteriales</taxon>
        <taxon>Desulfurobacteriaceae</taxon>
        <taxon>Desulfurobacterium</taxon>
    </lineage>
</organism>
<dbReference type="Gene3D" id="3.30.70.580">
    <property type="entry name" value="Pseudouridine synthase I, catalytic domain, N-terminal subdomain"/>
    <property type="match status" value="1"/>
</dbReference>
<dbReference type="SUPFAM" id="SSF55120">
    <property type="entry name" value="Pseudouridine synthase"/>
    <property type="match status" value="1"/>
</dbReference>
<name>A0ABY1NEQ0_9BACT</name>
<comment type="similarity">
    <text evidence="1 4 5">Belongs to the tRNA pseudouridine synthase TruA family.</text>
</comment>
<evidence type="ECO:0000313" key="8">
    <source>
        <dbReference type="Proteomes" id="UP001157911"/>
    </source>
</evidence>
<feature type="domain" description="Pseudouridine synthase I TruA alpha/beta" evidence="6">
    <location>
        <begin position="143"/>
        <end position="246"/>
    </location>
</feature>
<keyword evidence="8" id="KW-1185">Reference proteome</keyword>
<dbReference type="InterPro" id="IPR020103">
    <property type="entry name" value="PsdUridine_synth_cat_dom_sf"/>
</dbReference>
<dbReference type="Gene3D" id="3.30.70.660">
    <property type="entry name" value="Pseudouridine synthase I, catalytic domain, C-terminal subdomain"/>
    <property type="match status" value="1"/>
</dbReference>
<comment type="caution">
    <text evidence="4">Lacks conserved residue(s) required for the propagation of feature annotation.</text>
</comment>
<dbReference type="HAMAP" id="MF_00171">
    <property type="entry name" value="TruA"/>
    <property type="match status" value="1"/>
</dbReference>
<comment type="function">
    <text evidence="4">Formation of pseudouridine at positions 38, 39 and 40 in the anticodon stem and loop of transfer RNAs.</text>
</comment>
<comment type="catalytic activity">
    <reaction evidence="4 5">
        <text>uridine(38/39/40) in tRNA = pseudouridine(38/39/40) in tRNA</text>
        <dbReference type="Rhea" id="RHEA:22376"/>
        <dbReference type="Rhea" id="RHEA-COMP:10085"/>
        <dbReference type="Rhea" id="RHEA-COMP:10087"/>
        <dbReference type="ChEBI" id="CHEBI:65314"/>
        <dbReference type="ChEBI" id="CHEBI:65315"/>
        <dbReference type="EC" id="5.4.99.12"/>
    </reaction>
</comment>
<dbReference type="RefSeq" id="WP_283400019.1">
    <property type="nucleotide sequence ID" value="NZ_FXUB01000001.1"/>
</dbReference>
<evidence type="ECO:0000256" key="2">
    <source>
        <dbReference type="ARBA" id="ARBA00022694"/>
    </source>
</evidence>
<dbReference type="Pfam" id="PF01416">
    <property type="entry name" value="PseudoU_synth_1"/>
    <property type="match status" value="2"/>
</dbReference>
<dbReference type="EMBL" id="FXUB01000001">
    <property type="protein sequence ID" value="SMP07828.1"/>
    <property type="molecule type" value="Genomic_DNA"/>
</dbReference>
<feature type="domain" description="Pseudouridine synthase I TruA alpha/beta" evidence="6">
    <location>
        <begin position="8"/>
        <end position="103"/>
    </location>
</feature>
<keyword evidence="2 4" id="KW-0819">tRNA processing</keyword>
<dbReference type="PANTHER" id="PTHR11142">
    <property type="entry name" value="PSEUDOURIDYLATE SYNTHASE"/>
    <property type="match status" value="1"/>
</dbReference>
<feature type="binding site" evidence="4">
    <location>
        <position position="110"/>
    </location>
    <ligand>
        <name>substrate</name>
    </ligand>
</feature>
<evidence type="ECO:0000259" key="6">
    <source>
        <dbReference type="Pfam" id="PF01416"/>
    </source>
</evidence>
<protein>
    <recommendedName>
        <fullName evidence="4">tRNA pseudouridine synthase A</fullName>
        <ecNumber evidence="4">5.4.99.12</ecNumber>
    </recommendedName>
    <alternativeName>
        <fullName evidence="4">tRNA pseudouridine(38-40) synthase</fullName>
    </alternativeName>
    <alternativeName>
        <fullName evidence="4">tRNA pseudouridylate synthase I</fullName>
    </alternativeName>
    <alternativeName>
        <fullName evidence="4">tRNA-uridine isomerase I</fullName>
    </alternativeName>
</protein>
<gene>
    <name evidence="4" type="primary">truA</name>
    <name evidence="7" type="ORF">SAMN06265339_0515</name>
</gene>
<dbReference type="PANTHER" id="PTHR11142:SF0">
    <property type="entry name" value="TRNA PSEUDOURIDINE SYNTHASE-LIKE 1"/>
    <property type="match status" value="1"/>
</dbReference>
<dbReference type="InterPro" id="IPR020097">
    <property type="entry name" value="PsdUridine_synth_TruA_a/b_dom"/>
</dbReference>
<evidence type="ECO:0000256" key="1">
    <source>
        <dbReference type="ARBA" id="ARBA00009375"/>
    </source>
</evidence>
<sequence length="250" mass="28913">MRNIKLTIEYLGTNYYGWQLIPKKPTIQGELLKALEKILNHPVKLIGASRTDAGVHAFGQVANFFTDRDIPLCNLKKAVNGLLPPDIKIVEVEEVPEGFHSRFSATGKRYLYKIFNRDTPSPFEYRRSWFIPFELNLETMKTASVYLIGVYDFSSFSKRDRKREINPIREINKIAFEFSDNALEIRVWGRSFLRHMVRVIVATLVKVGTGKLSPEDVKRILDAKDRSQAPYLAPPDGLYLEKVYYDDYPF</sequence>
<evidence type="ECO:0000256" key="4">
    <source>
        <dbReference type="HAMAP-Rule" id="MF_00171"/>
    </source>
</evidence>
<keyword evidence="3 4" id="KW-0413">Isomerase</keyword>
<dbReference type="EC" id="5.4.99.12" evidence="4"/>
<comment type="caution">
    <text evidence="7">The sequence shown here is derived from an EMBL/GenBank/DDBJ whole genome shotgun (WGS) entry which is preliminary data.</text>
</comment>
<evidence type="ECO:0000256" key="3">
    <source>
        <dbReference type="ARBA" id="ARBA00023235"/>
    </source>
</evidence>
<comment type="subunit">
    <text evidence="4">Homodimer.</text>
</comment>
<dbReference type="NCBIfam" id="TIGR00071">
    <property type="entry name" value="hisT_truA"/>
    <property type="match status" value="1"/>
</dbReference>